<proteinExistence type="predicted"/>
<organism evidence="2">
    <name type="scientific">viral metagenome</name>
    <dbReference type="NCBI Taxonomy" id="1070528"/>
    <lineage>
        <taxon>unclassified sequences</taxon>
        <taxon>metagenomes</taxon>
        <taxon>organismal metagenomes</taxon>
    </lineage>
</organism>
<dbReference type="EMBL" id="MN739363">
    <property type="protein sequence ID" value="QHT01061.1"/>
    <property type="molecule type" value="Genomic_DNA"/>
</dbReference>
<evidence type="ECO:0000256" key="1">
    <source>
        <dbReference type="SAM" id="MobiDB-lite"/>
    </source>
</evidence>
<feature type="compositionally biased region" description="Basic residues" evidence="1">
    <location>
        <begin position="138"/>
        <end position="149"/>
    </location>
</feature>
<sequence length="156" mass="18005">MKKISKFTRDDRKHIVKIIENLPNEDYVSIFDILIKDPAEDIICISDSNNTSDGPKKIYFNLSVVSDETLHQVSFYLNNRAKKRSAVYDVDNSVNVIPNVQNSKSDRTYKLSNYEQNIIKQSDLKKISNNQYEEISLHKKQRPASKKKVISPTAKN</sequence>
<evidence type="ECO:0000313" key="2">
    <source>
        <dbReference type="EMBL" id="QHT01061.1"/>
    </source>
</evidence>
<reference evidence="2" key="1">
    <citation type="journal article" date="2020" name="Nature">
        <title>Giant virus diversity and host interactions through global metagenomics.</title>
        <authorList>
            <person name="Schulz F."/>
            <person name="Roux S."/>
            <person name="Paez-Espino D."/>
            <person name="Jungbluth S."/>
            <person name="Walsh D.A."/>
            <person name="Denef V.J."/>
            <person name="McMahon K.D."/>
            <person name="Konstantinidis K.T."/>
            <person name="Eloe-Fadrosh E.A."/>
            <person name="Kyrpides N.C."/>
            <person name="Woyke T."/>
        </authorList>
    </citation>
    <scope>NUCLEOTIDE SEQUENCE</scope>
    <source>
        <strain evidence="2">GVMAG-M-3300020192-26</strain>
    </source>
</reference>
<protein>
    <recommendedName>
        <fullName evidence="3">NET domain-containing protein</fullName>
    </recommendedName>
</protein>
<feature type="region of interest" description="Disordered" evidence="1">
    <location>
        <begin position="135"/>
        <end position="156"/>
    </location>
</feature>
<evidence type="ECO:0008006" key="3">
    <source>
        <dbReference type="Google" id="ProtNLM"/>
    </source>
</evidence>
<accession>A0A6C0C9E9</accession>
<dbReference type="AlphaFoldDB" id="A0A6C0C9E9"/>
<name>A0A6C0C9E9_9ZZZZ</name>